<keyword evidence="4" id="KW-1185">Reference proteome</keyword>
<evidence type="ECO:0000313" key="3">
    <source>
        <dbReference type="EMBL" id="ELQ73852.1"/>
    </source>
</evidence>
<feature type="transmembrane region" description="Helical" evidence="1">
    <location>
        <begin position="155"/>
        <end position="173"/>
    </location>
</feature>
<dbReference type="HOGENOM" id="CLU_1541194_0_0_1"/>
<dbReference type="OMA" id="MMDMNRD"/>
<proteinExistence type="predicted"/>
<gene>
    <name evidence="3" type="ORF">THOM_3227</name>
</gene>
<organism evidence="3 4">
    <name type="scientific">Trachipleistophora hominis</name>
    <name type="common">Microsporidian parasite</name>
    <dbReference type="NCBI Taxonomy" id="72359"/>
    <lineage>
        <taxon>Eukaryota</taxon>
        <taxon>Fungi</taxon>
        <taxon>Fungi incertae sedis</taxon>
        <taxon>Microsporidia</taxon>
        <taxon>Pleistophoridae</taxon>
        <taxon>Trachipleistophora</taxon>
    </lineage>
</organism>
<dbReference type="OrthoDB" id="10360644at2759"/>
<evidence type="ECO:0000259" key="2">
    <source>
        <dbReference type="PROSITE" id="PS50192"/>
    </source>
</evidence>
<sequence>MPRFSAQSLETYNTHLKSSLEALKQNYAPSYHQETKDLITACIDLINTTKQRPRHVEEFNMLYNSYKSYVKSRNNINTMIERAASNRNDKMYRINDGIGEVVKLTGLVDELVHGQREFVDNVEIMMDMNRDTMRRSNDEMKVTMRRRKESKMWKQVFGIMLVFCVLYCIFKIFH</sequence>
<dbReference type="EMBL" id="JH994100">
    <property type="protein sequence ID" value="ELQ73852.1"/>
    <property type="molecule type" value="Genomic_DNA"/>
</dbReference>
<dbReference type="PROSITE" id="PS50192">
    <property type="entry name" value="T_SNARE"/>
    <property type="match status" value="1"/>
</dbReference>
<protein>
    <recommendedName>
        <fullName evidence="2">t-SNARE coiled-coil homology domain-containing protein</fullName>
    </recommendedName>
</protein>
<dbReference type="Gene3D" id="1.20.5.110">
    <property type="match status" value="1"/>
</dbReference>
<feature type="domain" description="T-SNARE coiled-coil homology" evidence="2">
    <location>
        <begin position="81"/>
        <end position="143"/>
    </location>
</feature>
<dbReference type="AlphaFoldDB" id="L7JSY1"/>
<name>L7JSY1_TRAHO</name>
<accession>L7JSY1</accession>
<keyword evidence="1" id="KW-1133">Transmembrane helix</keyword>
<dbReference type="VEuPathDB" id="MicrosporidiaDB:THOM_3227"/>
<keyword evidence="1" id="KW-0472">Membrane</keyword>
<dbReference type="InParanoid" id="L7JSY1"/>
<evidence type="ECO:0000313" key="4">
    <source>
        <dbReference type="Proteomes" id="UP000011185"/>
    </source>
</evidence>
<dbReference type="InterPro" id="IPR000727">
    <property type="entry name" value="T_SNARE_dom"/>
</dbReference>
<keyword evidence="1" id="KW-0812">Transmembrane</keyword>
<dbReference type="Proteomes" id="UP000011185">
    <property type="component" value="Unassembled WGS sequence"/>
</dbReference>
<evidence type="ECO:0000256" key="1">
    <source>
        <dbReference type="SAM" id="Phobius"/>
    </source>
</evidence>
<reference evidence="3 4" key="1">
    <citation type="journal article" date="2012" name="PLoS Pathog.">
        <title>The genome of the obligate intracellular parasite Trachipleistophora hominis: new insights into microsporidian genome dynamics and reductive evolution.</title>
        <authorList>
            <person name="Heinz E."/>
            <person name="Williams T.A."/>
            <person name="Nakjang S."/>
            <person name="Noel C.J."/>
            <person name="Swan D.C."/>
            <person name="Goldberg A.V."/>
            <person name="Harris S.R."/>
            <person name="Weinmaier T."/>
            <person name="Markert S."/>
            <person name="Becher D."/>
            <person name="Bernhardt J."/>
            <person name="Dagan T."/>
            <person name="Hacker C."/>
            <person name="Lucocq J.M."/>
            <person name="Schweder T."/>
            <person name="Rattei T."/>
            <person name="Hall N."/>
            <person name="Hirt R.P."/>
            <person name="Embley T.M."/>
        </authorList>
    </citation>
    <scope>NUCLEOTIDE SEQUENCE [LARGE SCALE GENOMIC DNA]</scope>
</reference>
<dbReference type="SUPFAM" id="SSF58038">
    <property type="entry name" value="SNARE fusion complex"/>
    <property type="match status" value="1"/>
</dbReference>